<evidence type="ECO:0000313" key="3">
    <source>
        <dbReference type="Proteomes" id="UP000625316"/>
    </source>
</evidence>
<dbReference type="Gene3D" id="2.70.70.10">
    <property type="entry name" value="Glucose Permease (Domain IIA)"/>
    <property type="match status" value="1"/>
</dbReference>
<dbReference type="GO" id="GO:0004222">
    <property type="term" value="F:metalloendopeptidase activity"/>
    <property type="evidence" value="ECO:0007669"/>
    <property type="project" value="TreeGrafter"/>
</dbReference>
<organism evidence="2 3">
    <name type="scientific">Romeriopsis navalis LEGE 11480</name>
    <dbReference type="NCBI Taxonomy" id="2777977"/>
    <lineage>
        <taxon>Bacteria</taxon>
        <taxon>Bacillati</taxon>
        <taxon>Cyanobacteriota</taxon>
        <taxon>Cyanophyceae</taxon>
        <taxon>Leptolyngbyales</taxon>
        <taxon>Leptolyngbyaceae</taxon>
        <taxon>Romeriopsis</taxon>
        <taxon>Romeriopsis navalis</taxon>
    </lineage>
</organism>
<name>A0A928Z1R2_9CYAN</name>
<dbReference type="EMBL" id="JADEXQ010000002">
    <property type="protein sequence ID" value="MBE9028277.1"/>
    <property type="molecule type" value="Genomic_DNA"/>
</dbReference>
<feature type="domain" description="M23ase beta-sheet core" evidence="1">
    <location>
        <begin position="205"/>
        <end position="303"/>
    </location>
</feature>
<dbReference type="PANTHER" id="PTHR21666:SF290">
    <property type="entry name" value="PEPTIDASE M23 DOMAIN PROTEIN"/>
    <property type="match status" value="1"/>
</dbReference>
<dbReference type="SUPFAM" id="SSF51261">
    <property type="entry name" value="Duplicated hybrid motif"/>
    <property type="match status" value="1"/>
</dbReference>
<dbReference type="Pfam" id="PF01551">
    <property type="entry name" value="Peptidase_M23"/>
    <property type="match status" value="1"/>
</dbReference>
<sequence length="312" mass="34339">MRKLPQPLRHWVTWYLRLPLWLTGLTALCLVSSAIVLSQQPGAAQLPPISPTRIAAATVSPQKPKLGDTIKVTVPASGVTTSPSVAWKGKTYPMFQVNRDRYRALIPTTPIDKPGRMTLQVNTGSTQNITLNLRNRRFPTQRIWLPAGQDGSVSDDEFDRVNAFKQIVTPEKRWNGKLRRPNNGPVTSIYGVRRYYNGVFAGDYFHRGVDYAGNRGSAVIAPAGAKVAAIGYERNGFAVHGNWVGLDHGQGVTSIYIHLNRITVKPGDIVKAGQRIGTIGNTGSATGPHLHWGFFVHGKAVDPVPWRYKGFE</sequence>
<dbReference type="PANTHER" id="PTHR21666">
    <property type="entry name" value="PEPTIDASE-RELATED"/>
    <property type="match status" value="1"/>
</dbReference>
<keyword evidence="3" id="KW-1185">Reference proteome</keyword>
<protein>
    <submittedName>
        <fullName evidence="2">M23 family metallopeptidase</fullName>
    </submittedName>
</protein>
<comment type="caution">
    <text evidence="2">The sequence shown here is derived from an EMBL/GenBank/DDBJ whole genome shotgun (WGS) entry which is preliminary data.</text>
</comment>
<reference evidence="2" key="1">
    <citation type="submission" date="2020-10" db="EMBL/GenBank/DDBJ databases">
        <authorList>
            <person name="Castelo-Branco R."/>
            <person name="Eusebio N."/>
            <person name="Adriana R."/>
            <person name="Vieira A."/>
            <person name="Brugerolle De Fraissinette N."/>
            <person name="Rezende De Castro R."/>
            <person name="Schneider M.P."/>
            <person name="Vasconcelos V."/>
            <person name="Leao P.N."/>
        </authorList>
    </citation>
    <scope>NUCLEOTIDE SEQUENCE</scope>
    <source>
        <strain evidence="2">LEGE 11480</strain>
    </source>
</reference>
<dbReference type="InterPro" id="IPR050570">
    <property type="entry name" value="Cell_wall_metabolism_enzyme"/>
</dbReference>
<dbReference type="Proteomes" id="UP000625316">
    <property type="component" value="Unassembled WGS sequence"/>
</dbReference>
<dbReference type="InterPro" id="IPR011055">
    <property type="entry name" value="Dup_hybrid_motif"/>
</dbReference>
<dbReference type="AlphaFoldDB" id="A0A928Z1R2"/>
<evidence type="ECO:0000313" key="2">
    <source>
        <dbReference type="EMBL" id="MBE9028277.1"/>
    </source>
</evidence>
<accession>A0A928Z1R2</accession>
<proteinExistence type="predicted"/>
<dbReference type="CDD" id="cd12797">
    <property type="entry name" value="M23_peptidase"/>
    <property type="match status" value="1"/>
</dbReference>
<gene>
    <name evidence="2" type="ORF">IQ266_00720</name>
</gene>
<dbReference type="InterPro" id="IPR016047">
    <property type="entry name" value="M23ase_b-sheet_dom"/>
</dbReference>
<evidence type="ECO:0000259" key="1">
    <source>
        <dbReference type="Pfam" id="PF01551"/>
    </source>
</evidence>